<dbReference type="OrthoDB" id="7771330at2759"/>
<protein>
    <submittedName>
        <fullName evidence="1">Uncharacterized protein</fullName>
    </submittedName>
</protein>
<comment type="caution">
    <text evidence="1">The sequence shown here is derived from an EMBL/GenBank/DDBJ whole genome shotgun (WGS) entry which is preliminary data.</text>
</comment>
<name>A0A212F8X0_DANPL</name>
<dbReference type="AlphaFoldDB" id="A0A212F8X0"/>
<dbReference type="EMBL" id="AGBW02009658">
    <property type="protein sequence ID" value="OWR50182.1"/>
    <property type="molecule type" value="Genomic_DNA"/>
</dbReference>
<dbReference type="Proteomes" id="UP000007151">
    <property type="component" value="Unassembled WGS sequence"/>
</dbReference>
<evidence type="ECO:0000313" key="2">
    <source>
        <dbReference type="Proteomes" id="UP000007151"/>
    </source>
</evidence>
<dbReference type="KEGG" id="dpl:KGM_214628"/>
<proteinExistence type="predicted"/>
<dbReference type="eggNOG" id="ENOG502S2WX">
    <property type="taxonomic scope" value="Eukaryota"/>
</dbReference>
<organism evidence="1 2">
    <name type="scientific">Danaus plexippus plexippus</name>
    <dbReference type="NCBI Taxonomy" id="278856"/>
    <lineage>
        <taxon>Eukaryota</taxon>
        <taxon>Metazoa</taxon>
        <taxon>Ecdysozoa</taxon>
        <taxon>Arthropoda</taxon>
        <taxon>Hexapoda</taxon>
        <taxon>Insecta</taxon>
        <taxon>Pterygota</taxon>
        <taxon>Neoptera</taxon>
        <taxon>Endopterygota</taxon>
        <taxon>Lepidoptera</taxon>
        <taxon>Glossata</taxon>
        <taxon>Ditrysia</taxon>
        <taxon>Papilionoidea</taxon>
        <taxon>Nymphalidae</taxon>
        <taxon>Danainae</taxon>
        <taxon>Danaini</taxon>
        <taxon>Danaina</taxon>
        <taxon>Danaus</taxon>
        <taxon>Danaus</taxon>
    </lineage>
</organism>
<sequence>MFLNAGTMVVMKGLLVLLLAVTCVVSKYDPGLRVKFNVGFNPGNNFFFNVPRTIAAAIHDHWSLTPRPSGPLASLSMYCHPDLTVCALFDDNGKAAGLQIALDQTELKNNKYDMKQTGFVEWVVTLRDGSIRRFWAIQMYFVDQDYLNLPAADREASYDDSKLLQQDSLWLTGFNGTVDRISSKDSDIQESVFTRQACIPWMGRHYYHKMTKSTQCRADTMYPWFPLTDSGNLIAVGMMVIGSYPVKESRDWFEHPPRLAVSTIVPEGPECLYQLAENPGVTTMHVYFINTPWGVGCPLWRK</sequence>
<gene>
    <name evidence="1" type="ORF">KGM_214628</name>
</gene>
<keyword evidence="2" id="KW-1185">Reference proteome</keyword>
<accession>A0A212F8X0</accession>
<reference evidence="1 2" key="1">
    <citation type="journal article" date="2011" name="Cell">
        <title>The monarch butterfly genome yields insights into long-distance migration.</title>
        <authorList>
            <person name="Zhan S."/>
            <person name="Merlin C."/>
            <person name="Boore J.L."/>
            <person name="Reppert S.M."/>
        </authorList>
    </citation>
    <scope>NUCLEOTIDE SEQUENCE [LARGE SCALE GENOMIC DNA]</scope>
    <source>
        <strain evidence="1">F-2</strain>
    </source>
</reference>
<evidence type="ECO:0000313" key="1">
    <source>
        <dbReference type="EMBL" id="OWR50182.1"/>
    </source>
</evidence>
<dbReference type="STRING" id="278856.A0A212F8X0"/>